<name>A0A3B3RIJ6_9TELE</name>
<dbReference type="AlphaFoldDB" id="A0A3B3RIJ6"/>
<reference evidence="2" key="2">
    <citation type="submission" date="2025-09" db="UniProtKB">
        <authorList>
            <consortium name="Ensembl"/>
        </authorList>
    </citation>
    <scope>IDENTIFICATION</scope>
</reference>
<protein>
    <recommendedName>
        <fullName evidence="1">DDE-1 domain-containing protein</fullName>
    </recommendedName>
</protein>
<dbReference type="Ensembl" id="ENSPKIT00000042929.1">
    <property type="protein sequence ID" value="ENSPKIP00000018462.1"/>
    <property type="gene ID" value="ENSPKIG00000004019.1"/>
</dbReference>
<dbReference type="GO" id="GO:0005634">
    <property type="term" value="C:nucleus"/>
    <property type="evidence" value="ECO:0007669"/>
    <property type="project" value="TreeGrafter"/>
</dbReference>
<evidence type="ECO:0000313" key="3">
    <source>
        <dbReference type="Proteomes" id="UP000261540"/>
    </source>
</evidence>
<dbReference type="PANTHER" id="PTHR19303">
    <property type="entry name" value="TRANSPOSON"/>
    <property type="match status" value="1"/>
</dbReference>
<dbReference type="GO" id="GO:0003677">
    <property type="term" value="F:DNA binding"/>
    <property type="evidence" value="ECO:0007669"/>
    <property type="project" value="TreeGrafter"/>
</dbReference>
<accession>A0A3B3RIJ6</accession>
<evidence type="ECO:0000259" key="1">
    <source>
        <dbReference type="Pfam" id="PF03184"/>
    </source>
</evidence>
<proteinExistence type="predicted"/>
<dbReference type="GeneTree" id="ENSGT00940000160195"/>
<dbReference type="Pfam" id="PF03184">
    <property type="entry name" value="DDE_1"/>
    <property type="match status" value="1"/>
</dbReference>
<sequence length="243" mass="27362">VAKEHVTLLLACNMDGSEKLELLTIGKNKKPRCFKNVKKLPVYYEANKNAWMTSNIWTNWLKKVDNLMRCKKRQIVILCDNCAAHSSDVRLTNIKLVFYQGIIANFKRHYRSLVLKLTILDSLHMQKVAWNRVTSKTIANCYRRAGFIKDTTDDGVETGAKETDAAADLPTGVMPQGFAAYVAIDNDLPVSADLTDESDAEEDTIGQTDANDCSPPTLFKAYLESLIVKARRNPDRMRINSIC</sequence>
<dbReference type="Proteomes" id="UP000261540">
    <property type="component" value="Unplaced"/>
</dbReference>
<keyword evidence="3" id="KW-1185">Reference proteome</keyword>
<evidence type="ECO:0000313" key="2">
    <source>
        <dbReference type="Ensembl" id="ENSPKIP00000018462.1"/>
    </source>
</evidence>
<reference evidence="2" key="1">
    <citation type="submission" date="2025-08" db="UniProtKB">
        <authorList>
            <consortium name="Ensembl"/>
        </authorList>
    </citation>
    <scope>IDENTIFICATION</scope>
</reference>
<dbReference type="InterPro" id="IPR050863">
    <property type="entry name" value="CenT-Element_Derived"/>
</dbReference>
<dbReference type="InterPro" id="IPR004875">
    <property type="entry name" value="DDE_SF_endonuclease_dom"/>
</dbReference>
<feature type="domain" description="DDE-1" evidence="1">
    <location>
        <begin position="3"/>
        <end position="142"/>
    </location>
</feature>
<dbReference type="PANTHER" id="PTHR19303:SF73">
    <property type="entry name" value="PROTEIN PDC2"/>
    <property type="match status" value="1"/>
</dbReference>
<organism evidence="2 3">
    <name type="scientific">Paramormyrops kingsleyae</name>
    <dbReference type="NCBI Taxonomy" id="1676925"/>
    <lineage>
        <taxon>Eukaryota</taxon>
        <taxon>Metazoa</taxon>
        <taxon>Chordata</taxon>
        <taxon>Craniata</taxon>
        <taxon>Vertebrata</taxon>
        <taxon>Euteleostomi</taxon>
        <taxon>Actinopterygii</taxon>
        <taxon>Neopterygii</taxon>
        <taxon>Teleostei</taxon>
        <taxon>Osteoglossocephala</taxon>
        <taxon>Osteoglossomorpha</taxon>
        <taxon>Osteoglossiformes</taxon>
        <taxon>Mormyridae</taxon>
        <taxon>Paramormyrops</taxon>
    </lineage>
</organism>